<dbReference type="SUPFAM" id="SSF46785">
    <property type="entry name" value="Winged helix' DNA-binding domain"/>
    <property type="match status" value="1"/>
</dbReference>
<evidence type="ECO:0008006" key="2">
    <source>
        <dbReference type="Google" id="ProtNLM"/>
    </source>
</evidence>
<feature type="non-terminal residue" evidence="1">
    <location>
        <position position="1"/>
    </location>
</feature>
<dbReference type="InterPro" id="IPR036388">
    <property type="entry name" value="WH-like_DNA-bd_sf"/>
</dbReference>
<accession>X1LC66</accession>
<dbReference type="EMBL" id="BARV01012375">
    <property type="protein sequence ID" value="GAI03441.1"/>
    <property type="molecule type" value="Genomic_DNA"/>
</dbReference>
<dbReference type="InterPro" id="IPR036390">
    <property type="entry name" value="WH_DNA-bd_sf"/>
</dbReference>
<evidence type="ECO:0000313" key="1">
    <source>
        <dbReference type="EMBL" id="GAI03441.1"/>
    </source>
</evidence>
<name>X1LC66_9ZZZZ</name>
<dbReference type="Gene3D" id="1.10.10.10">
    <property type="entry name" value="Winged helix-like DNA-binding domain superfamily/Winged helix DNA-binding domain"/>
    <property type="match status" value="1"/>
</dbReference>
<dbReference type="AlphaFoldDB" id="X1LC66"/>
<organism evidence="1">
    <name type="scientific">marine sediment metagenome</name>
    <dbReference type="NCBI Taxonomy" id="412755"/>
    <lineage>
        <taxon>unclassified sequences</taxon>
        <taxon>metagenomes</taxon>
        <taxon>ecological metagenomes</taxon>
    </lineage>
</organism>
<proteinExistence type="predicted"/>
<reference evidence="1" key="1">
    <citation type="journal article" date="2014" name="Front. Microbiol.">
        <title>High frequency of phylogenetically diverse reductive dehalogenase-homologous genes in deep subseafloor sedimentary metagenomes.</title>
        <authorList>
            <person name="Kawai M."/>
            <person name="Futagami T."/>
            <person name="Toyoda A."/>
            <person name="Takaki Y."/>
            <person name="Nishi S."/>
            <person name="Hori S."/>
            <person name="Arai W."/>
            <person name="Tsubouchi T."/>
            <person name="Morono Y."/>
            <person name="Uchiyama I."/>
            <person name="Ito T."/>
            <person name="Fujiyama A."/>
            <person name="Inagaki F."/>
            <person name="Takami H."/>
        </authorList>
    </citation>
    <scope>NUCLEOTIDE SEQUENCE</scope>
    <source>
        <strain evidence="1">Expedition CK06-06</strain>
    </source>
</reference>
<protein>
    <recommendedName>
        <fullName evidence="2">HTH marR-type domain-containing protein</fullName>
    </recommendedName>
</protein>
<gene>
    <name evidence="1" type="ORF">S06H3_22956</name>
</gene>
<comment type="caution">
    <text evidence="1">The sequence shown here is derived from an EMBL/GenBank/DDBJ whole genome shotgun (WGS) entry which is preliminary data.</text>
</comment>
<sequence length="67" mass="8047">ENQELGYAKRSLTKTAYEIYLFLLKQEDFMRTVEIAKTLKFSREYTSRMLSELVKKRLVHKREVCSV</sequence>